<dbReference type="Gene3D" id="3.80.10.10">
    <property type="entry name" value="Ribonuclease Inhibitor"/>
    <property type="match status" value="3"/>
</dbReference>
<dbReference type="PANTHER" id="PTHR48051:SF1">
    <property type="entry name" value="RAS SUPPRESSOR PROTEIN 1"/>
    <property type="match status" value="1"/>
</dbReference>
<evidence type="ECO:0000256" key="2">
    <source>
        <dbReference type="ARBA" id="ARBA00022737"/>
    </source>
</evidence>
<evidence type="ECO:0000256" key="1">
    <source>
        <dbReference type="ARBA" id="ARBA00022614"/>
    </source>
</evidence>
<organism evidence="3 4">
    <name type="scientific">Fasciola hepatica</name>
    <name type="common">Liver fluke</name>
    <dbReference type="NCBI Taxonomy" id="6192"/>
    <lineage>
        <taxon>Eukaryota</taxon>
        <taxon>Metazoa</taxon>
        <taxon>Spiralia</taxon>
        <taxon>Lophotrochozoa</taxon>
        <taxon>Platyhelminthes</taxon>
        <taxon>Trematoda</taxon>
        <taxon>Digenea</taxon>
        <taxon>Plagiorchiida</taxon>
        <taxon>Echinostomata</taxon>
        <taxon>Echinostomatoidea</taxon>
        <taxon>Fasciolidae</taxon>
        <taxon>Fasciola</taxon>
    </lineage>
</organism>
<dbReference type="InterPro" id="IPR050216">
    <property type="entry name" value="LRR_domain-containing"/>
</dbReference>
<gene>
    <name evidence="3" type="ORF">D915_001624</name>
</gene>
<dbReference type="Pfam" id="PF00560">
    <property type="entry name" value="LRR_1"/>
    <property type="match status" value="1"/>
</dbReference>
<dbReference type="PROSITE" id="PS51450">
    <property type="entry name" value="LRR"/>
    <property type="match status" value="2"/>
</dbReference>
<dbReference type="SMART" id="SM00369">
    <property type="entry name" value="LRR_TYP"/>
    <property type="match status" value="6"/>
</dbReference>
<sequence>MGLDTVPNQLTNCSRLQVLNLYGNQITTLPEELSKLQRLEQLYLDARHFIEIVTTHQRASRPFGPALQTRTSNAFVQSLPKTLQSALTSPEPESQGTAEDVNKVNRSIIEKIKSLLKKGKMKSLHLPNVVFRLKSIRFLRLEHSSLNVLPENLGVMKFLESLSLAGNYFRQIPTAIYGVRRTLKYLDLSDNILSDGYNSLPSGFGTELPNLTHLRMRHTRLRQLEATSLVGLKSLEVLDLSDNKITSIPDELHELPELYSLDVSKNQLTELPASLCQLKHLMDLNCSRNLINALPSRLYRLKQIEQAHVMDGLDRRGLWIVGNPLQSIPKAIWQSTSTKRLWNFLRNTVSPGNSGLFQHEKRKQIPEQQIIKCILLGDCSSGRSQLLEQMVKYGHPDGKQVNIWQKLTEVSYPPYLSNRPVHLGDSSLISSPVLISRCQSPNGVPFVFYNMQQNPVPSDGEEQISLFPLIHRHVFDAEALYIVVFDLSRVISDGASVELLKAEFKTNIGRHLTQVQMYVPGAIVKLVGLLSSAHVIHDHELVDKYLNTDCAVNKELVAQPLSDSEGEVGSDPTSVRFSERSSRTKFLLHLATEYLQEHLNRIKPDSLKPIQILSEVTILALGAESVTQEDESCIRIQNPEELWDDLEKRIYSPLFAHRRYRAPESWNNLAKMLCRDHSEKLLVQVKLNHSEISDDSEPHFDQADVLTSKHFSAYGVTEVESCLRHCHTSGHLVWIREHHVLKNVLILQPTYFFRTLTGILCPSMAICPPICKPGQNVTEYLHYLTGMNQTQTNKCIQLLQAHGALCFENLEVSEKRTPDDISGSCAVDFLSCMLNRGFKWPPTQCMKRLLYHNLSVSVLSTRNN</sequence>
<dbReference type="GO" id="GO:0005737">
    <property type="term" value="C:cytoplasm"/>
    <property type="evidence" value="ECO:0007669"/>
    <property type="project" value="TreeGrafter"/>
</dbReference>
<proteinExistence type="predicted"/>
<protein>
    <recommendedName>
        <fullName evidence="5">Leucine Rich repeat-containing domain protein</fullName>
    </recommendedName>
</protein>
<keyword evidence="1" id="KW-0433">Leucine-rich repeat</keyword>
<evidence type="ECO:0000313" key="3">
    <source>
        <dbReference type="EMBL" id="THD27614.1"/>
    </source>
</evidence>
<dbReference type="PANTHER" id="PTHR48051">
    <property type="match status" value="1"/>
</dbReference>
<evidence type="ECO:0000313" key="4">
    <source>
        <dbReference type="Proteomes" id="UP000230066"/>
    </source>
</evidence>
<evidence type="ECO:0008006" key="5">
    <source>
        <dbReference type="Google" id="ProtNLM"/>
    </source>
</evidence>
<dbReference type="EMBL" id="JXXN02000370">
    <property type="protein sequence ID" value="THD27614.1"/>
    <property type="molecule type" value="Genomic_DNA"/>
</dbReference>
<dbReference type="SUPFAM" id="SSF52058">
    <property type="entry name" value="L domain-like"/>
    <property type="match status" value="1"/>
</dbReference>
<accession>A0A4E0RPN6</accession>
<dbReference type="InterPro" id="IPR032675">
    <property type="entry name" value="LRR_dom_sf"/>
</dbReference>
<dbReference type="InterPro" id="IPR003591">
    <property type="entry name" value="Leu-rich_rpt_typical-subtyp"/>
</dbReference>
<dbReference type="SMART" id="SM00364">
    <property type="entry name" value="LRR_BAC"/>
    <property type="match status" value="4"/>
</dbReference>
<dbReference type="InterPro" id="IPR001611">
    <property type="entry name" value="Leu-rich_rpt"/>
</dbReference>
<keyword evidence="2" id="KW-0677">Repeat</keyword>
<name>A0A4E0RPN6_FASHE</name>
<reference evidence="3" key="1">
    <citation type="submission" date="2019-03" db="EMBL/GenBank/DDBJ databases">
        <title>Improved annotation for the trematode Fasciola hepatica.</title>
        <authorList>
            <person name="Choi Y.-J."/>
            <person name="Martin J."/>
            <person name="Mitreva M."/>
        </authorList>
    </citation>
    <scope>NUCLEOTIDE SEQUENCE [LARGE SCALE GENOMIC DNA]</scope>
</reference>
<keyword evidence="4" id="KW-1185">Reference proteome</keyword>
<dbReference type="AlphaFoldDB" id="A0A4E0RPN6"/>
<dbReference type="Pfam" id="PF13855">
    <property type="entry name" value="LRR_8"/>
    <property type="match status" value="1"/>
</dbReference>
<dbReference type="Proteomes" id="UP000230066">
    <property type="component" value="Unassembled WGS sequence"/>
</dbReference>
<comment type="caution">
    <text evidence="3">The sequence shown here is derived from an EMBL/GenBank/DDBJ whole genome shotgun (WGS) entry which is preliminary data.</text>
</comment>